<proteinExistence type="inferred from homology"/>
<keyword evidence="5 9" id="KW-0812">Transmembrane</keyword>
<keyword evidence="4" id="KW-1003">Cell membrane</keyword>
<dbReference type="NCBIfam" id="TIGR00931">
    <property type="entry name" value="antiport_nhaC"/>
    <property type="match status" value="1"/>
</dbReference>
<feature type="transmembrane region" description="Helical" evidence="9">
    <location>
        <begin position="360"/>
        <end position="385"/>
    </location>
</feature>
<dbReference type="STRING" id="754436.JCM19237_1177"/>
<evidence type="ECO:0000256" key="4">
    <source>
        <dbReference type="ARBA" id="ARBA00022475"/>
    </source>
</evidence>
<dbReference type="InterPro" id="IPR004770">
    <property type="entry name" value="Na/H_antiport_NhaC"/>
</dbReference>
<evidence type="ECO:0000256" key="1">
    <source>
        <dbReference type="ARBA" id="ARBA00004651"/>
    </source>
</evidence>
<keyword evidence="6 9" id="KW-1133">Transmembrane helix</keyword>
<accession>A0A090QN08</accession>
<keyword evidence="7 9" id="KW-0472">Membrane</keyword>
<feature type="transmembrane region" description="Helical" evidence="9">
    <location>
        <begin position="133"/>
        <end position="161"/>
    </location>
</feature>
<evidence type="ECO:0000256" key="7">
    <source>
        <dbReference type="ARBA" id="ARBA00023136"/>
    </source>
</evidence>
<comment type="caution">
    <text evidence="11">The sequence shown here is derived from an EMBL/GenBank/DDBJ whole genome shotgun (WGS) entry which is preliminary data.</text>
</comment>
<evidence type="ECO:0000256" key="5">
    <source>
        <dbReference type="ARBA" id="ARBA00022692"/>
    </source>
</evidence>
<feature type="transmembrane region" description="Helical" evidence="9">
    <location>
        <begin position="6"/>
        <end position="28"/>
    </location>
</feature>
<feature type="transmembrane region" description="Helical" evidence="9">
    <location>
        <begin position="190"/>
        <end position="211"/>
    </location>
</feature>
<dbReference type="PANTHER" id="PTHR33451:SF3">
    <property type="entry name" value="MALATE-2H(+)_NA(+)-LACTATE ANTIPORTER"/>
    <property type="match status" value="1"/>
</dbReference>
<gene>
    <name evidence="11" type="ORF">JCM19237_1177</name>
</gene>
<feature type="domain" description="Na+/H+ antiporter NhaC-like C-terminal" evidence="10">
    <location>
        <begin position="158"/>
        <end position="460"/>
    </location>
</feature>
<evidence type="ECO:0000256" key="2">
    <source>
        <dbReference type="ARBA" id="ARBA00022448"/>
    </source>
</evidence>
<feature type="transmembrane region" description="Helical" evidence="9">
    <location>
        <begin position="72"/>
        <end position="100"/>
    </location>
</feature>
<keyword evidence="2" id="KW-0813">Transport</keyword>
<sequence length="481" mass="50131">MSVKTPGIALAIAPMASMLILLTVGFTFLGLSIEVLMLVAAAISAGIALYLGHTWQDIQDAIVDKLKTTLPALFILIIVGGLIGSWMAGGTIPMLVYYGLKMISPEYLLVTAFLVTCVVSVCTGTSWGSAGTVGVALMGVAVGMDANLAAVAGAVVSGAYFGDKISPLSDTTNFAPVVAGTDLYSHIQHLLWTTIPGFILCCVVFFFMGHSAVADGGVPEKITEILTNLDALYSFNVLLLLPPLLVLGGAIKKLPTVPLMLGACLIAVINAVLFQGFDLTTATSAFLNGFNVSMYADMGIEASAVVPDVAKLVNRGGLSSMMGVILLVFCAFSFAGAMSVTGGLTIVVQAMAKGIHSVTSLIGATLATTIIVVSTTCDGKLALLIPSELFRDLYRKLNLDPVNLSRSTEDAGTIIEPLVPWTSAGIFMASTLGVATLDYLPWAIQCYTGVVFAMIWAVTGKGIKYLKQAPTTEALTPNAAH</sequence>
<dbReference type="AlphaFoldDB" id="A0A090QN08"/>
<comment type="similarity">
    <text evidence="8">Belongs to the NhaC Na(+)/H(+) (TC 2.A.35) antiporter family.</text>
</comment>
<comment type="subcellular location">
    <subcellularLocation>
        <location evidence="1">Cell membrane</location>
        <topology evidence="1">Multi-pass membrane protein</topology>
    </subcellularLocation>
</comment>
<protein>
    <submittedName>
        <fullName evidence="11">Na+/H+ antiporter NhaC</fullName>
    </submittedName>
</protein>
<dbReference type="EMBL" id="BBMN01000004">
    <property type="protein sequence ID" value="GAL04505.1"/>
    <property type="molecule type" value="Genomic_DNA"/>
</dbReference>
<dbReference type="PANTHER" id="PTHR33451">
    <property type="entry name" value="MALATE-2H(+)/NA(+)-LACTATE ANTIPORTER"/>
    <property type="match status" value="1"/>
</dbReference>
<dbReference type="eggNOG" id="COG1757">
    <property type="taxonomic scope" value="Bacteria"/>
</dbReference>
<evidence type="ECO:0000256" key="9">
    <source>
        <dbReference type="SAM" id="Phobius"/>
    </source>
</evidence>
<dbReference type="InterPro" id="IPR018461">
    <property type="entry name" value="Na/H_Antiport_NhaC-like_C"/>
</dbReference>
<evidence type="ECO:0000256" key="3">
    <source>
        <dbReference type="ARBA" id="ARBA00022449"/>
    </source>
</evidence>
<reference evidence="11 12" key="1">
    <citation type="journal article" date="2014" name="Genome Announc.">
        <title>Draft Genome Sequences of Two Vibrionaceae Species, Vibrio ponticus C121 and Photobacterium aphoticum C119, Isolated as Coral Reef Microbiota.</title>
        <authorList>
            <person name="Al-saari N."/>
            <person name="Meirelles P.M."/>
            <person name="Mino S."/>
            <person name="Suda W."/>
            <person name="Oshima K."/>
            <person name="Hattori M."/>
            <person name="Ohkuma M."/>
            <person name="Thompson F.L."/>
            <person name="Gomez-Gil B."/>
            <person name="Sawabe T."/>
            <person name="Sawabe T."/>
        </authorList>
    </citation>
    <scope>NUCLEOTIDE SEQUENCE [LARGE SCALE GENOMIC DNA]</scope>
    <source>
        <strain evidence="11 12">JCM 19237</strain>
    </source>
</reference>
<dbReference type="Pfam" id="PF03553">
    <property type="entry name" value="Na_H_antiporter"/>
    <property type="match status" value="1"/>
</dbReference>
<dbReference type="Proteomes" id="UP000029227">
    <property type="component" value="Unassembled WGS sequence"/>
</dbReference>
<evidence type="ECO:0000256" key="6">
    <source>
        <dbReference type="ARBA" id="ARBA00022989"/>
    </source>
</evidence>
<evidence type="ECO:0000313" key="11">
    <source>
        <dbReference type="EMBL" id="GAL04505.1"/>
    </source>
</evidence>
<evidence type="ECO:0000313" key="12">
    <source>
        <dbReference type="Proteomes" id="UP000029227"/>
    </source>
</evidence>
<dbReference type="InterPro" id="IPR052180">
    <property type="entry name" value="NhaC_Na-H+_Antiporter"/>
</dbReference>
<feature type="transmembrane region" description="Helical" evidence="9">
    <location>
        <begin position="321"/>
        <end position="348"/>
    </location>
</feature>
<keyword evidence="3" id="KW-0050">Antiport</keyword>
<evidence type="ECO:0000256" key="8">
    <source>
        <dbReference type="ARBA" id="ARBA00038435"/>
    </source>
</evidence>
<evidence type="ECO:0000259" key="10">
    <source>
        <dbReference type="Pfam" id="PF03553"/>
    </source>
</evidence>
<dbReference type="GO" id="GO:0015297">
    <property type="term" value="F:antiporter activity"/>
    <property type="evidence" value="ECO:0007669"/>
    <property type="project" value="UniProtKB-KW"/>
</dbReference>
<dbReference type="GO" id="GO:0005886">
    <property type="term" value="C:plasma membrane"/>
    <property type="evidence" value="ECO:0007669"/>
    <property type="project" value="UniProtKB-SubCell"/>
</dbReference>
<feature type="transmembrane region" description="Helical" evidence="9">
    <location>
        <begin position="107"/>
        <end position="127"/>
    </location>
</feature>
<feature type="transmembrane region" description="Helical" evidence="9">
    <location>
        <begin position="35"/>
        <end position="52"/>
    </location>
</feature>
<feature type="transmembrane region" description="Helical" evidence="9">
    <location>
        <begin position="258"/>
        <end position="277"/>
    </location>
</feature>
<feature type="transmembrane region" description="Helical" evidence="9">
    <location>
        <begin position="439"/>
        <end position="458"/>
    </location>
</feature>
<organism evidence="11 12">
    <name type="scientific">Photobacterium aphoticum</name>
    <dbReference type="NCBI Taxonomy" id="754436"/>
    <lineage>
        <taxon>Bacteria</taxon>
        <taxon>Pseudomonadati</taxon>
        <taxon>Pseudomonadota</taxon>
        <taxon>Gammaproteobacteria</taxon>
        <taxon>Vibrionales</taxon>
        <taxon>Vibrionaceae</taxon>
        <taxon>Photobacterium</taxon>
    </lineage>
</organism>
<name>A0A090QN08_9GAMM</name>
<feature type="transmembrane region" description="Helical" evidence="9">
    <location>
        <begin position="231"/>
        <end position="251"/>
    </location>
</feature>